<reference evidence="2" key="1">
    <citation type="journal article" date="2022" name="Mol. Ecol. Resour.">
        <title>The genomes of chicory, endive, great burdock and yacon provide insights into Asteraceae palaeo-polyploidization history and plant inulin production.</title>
        <authorList>
            <person name="Fan W."/>
            <person name="Wang S."/>
            <person name="Wang H."/>
            <person name="Wang A."/>
            <person name="Jiang F."/>
            <person name="Liu H."/>
            <person name="Zhao H."/>
            <person name="Xu D."/>
            <person name="Zhang Y."/>
        </authorList>
    </citation>
    <scope>NUCLEOTIDE SEQUENCE [LARGE SCALE GENOMIC DNA]</scope>
    <source>
        <strain evidence="2">cv. Niubang</strain>
    </source>
</reference>
<dbReference type="EMBL" id="CM042048">
    <property type="protein sequence ID" value="KAI3759379.1"/>
    <property type="molecule type" value="Genomic_DNA"/>
</dbReference>
<proteinExistence type="predicted"/>
<name>A0ACB9EKD0_ARCLA</name>
<keyword evidence="2" id="KW-1185">Reference proteome</keyword>
<accession>A0ACB9EKD0</accession>
<comment type="caution">
    <text evidence="1">The sequence shown here is derived from an EMBL/GenBank/DDBJ whole genome shotgun (WGS) entry which is preliminary data.</text>
</comment>
<evidence type="ECO:0000313" key="1">
    <source>
        <dbReference type="EMBL" id="KAI3759379.1"/>
    </source>
</evidence>
<gene>
    <name evidence="1" type="ORF">L6452_07150</name>
</gene>
<evidence type="ECO:0000313" key="2">
    <source>
        <dbReference type="Proteomes" id="UP001055879"/>
    </source>
</evidence>
<reference evidence="1 2" key="2">
    <citation type="journal article" date="2022" name="Mol. Ecol. Resour.">
        <title>The genomes of chicory, endive, great burdock and yacon provide insights into Asteraceae paleo-polyploidization history and plant inulin production.</title>
        <authorList>
            <person name="Fan W."/>
            <person name="Wang S."/>
            <person name="Wang H."/>
            <person name="Wang A."/>
            <person name="Jiang F."/>
            <person name="Liu H."/>
            <person name="Zhao H."/>
            <person name="Xu D."/>
            <person name="Zhang Y."/>
        </authorList>
    </citation>
    <scope>NUCLEOTIDE SEQUENCE [LARGE SCALE GENOMIC DNA]</scope>
    <source>
        <strain evidence="2">cv. Niubang</strain>
    </source>
</reference>
<dbReference type="Proteomes" id="UP001055879">
    <property type="component" value="Linkage Group LG02"/>
</dbReference>
<protein>
    <submittedName>
        <fullName evidence="1">Uncharacterized protein</fullName>
    </submittedName>
</protein>
<organism evidence="1 2">
    <name type="scientific">Arctium lappa</name>
    <name type="common">Greater burdock</name>
    <name type="synonym">Lappa major</name>
    <dbReference type="NCBI Taxonomy" id="4217"/>
    <lineage>
        <taxon>Eukaryota</taxon>
        <taxon>Viridiplantae</taxon>
        <taxon>Streptophyta</taxon>
        <taxon>Embryophyta</taxon>
        <taxon>Tracheophyta</taxon>
        <taxon>Spermatophyta</taxon>
        <taxon>Magnoliopsida</taxon>
        <taxon>eudicotyledons</taxon>
        <taxon>Gunneridae</taxon>
        <taxon>Pentapetalae</taxon>
        <taxon>asterids</taxon>
        <taxon>campanulids</taxon>
        <taxon>Asterales</taxon>
        <taxon>Asteraceae</taxon>
        <taxon>Carduoideae</taxon>
        <taxon>Cardueae</taxon>
        <taxon>Arctiinae</taxon>
        <taxon>Arctium</taxon>
    </lineage>
</organism>
<sequence length="138" mass="15323">MQKKIMIILIIEAIFVAAIVAITLTFFHTYQSRSMIVGLICIVFNILMYASPLTVMKSVIKTKSVKYMPLSLAVASFLNGIVWVVYALLQFDPYILVPNALGTISAIIQLVLYATYYSTTNWDDEEPGEVQMSGSSNA</sequence>